<evidence type="ECO:0000313" key="1">
    <source>
        <dbReference type="EMBL" id="KAJ7971615.1"/>
    </source>
</evidence>
<reference evidence="1" key="1">
    <citation type="journal article" date="2023" name="Science">
        <title>Elucidation of the pathway for biosynthesis of saponin adjuvants from the soapbark tree.</title>
        <authorList>
            <person name="Reed J."/>
            <person name="Orme A."/>
            <person name="El-Demerdash A."/>
            <person name="Owen C."/>
            <person name="Martin L.B.B."/>
            <person name="Misra R.C."/>
            <person name="Kikuchi S."/>
            <person name="Rejzek M."/>
            <person name="Martin A.C."/>
            <person name="Harkess A."/>
            <person name="Leebens-Mack J."/>
            <person name="Louveau T."/>
            <person name="Stephenson M.J."/>
            <person name="Osbourn A."/>
        </authorList>
    </citation>
    <scope>NUCLEOTIDE SEQUENCE</scope>
    <source>
        <strain evidence="1">S10</strain>
    </source>
</reference>
<comment type="caution">
    <text evidence="1">The sequence shown here is derived from an EMBL/GenBank/DDBJ whole genome shotgun (WGS) entry which is preliminary data.</text>
</comment>
<gene>
    <name evidence="1" type="ORF">O6P43_009620</name>
</gene>
<keyword evidence="2" id="KW-1185">Reference proteome</keyword>
<dbReference type="KEGG" id="qsa:O6P43_009620"/>
<dbReference type="AlphaFoldDB" id="A0AAD7PYN2"/>
<organism evidence="1 2">
    <name type="scientific">Quillaja saponaria</name>
    <name type="common">Soap bark tree</name>
    <dbReference type="NCBI Taxonomy" id="32244"/>
    <lineage>
        <taxon>Eukaryota</taxon>
        <taxon>Viridiplantae</taxon>
        <taxon>Streptophyta</taxon>
        <taxon>Embryophyta</taxon>
        <taxon>Tracheophyta</taxon>
        <taxon>Spermatophyta</taxon>
        <taxon>Magnoliopsida</taxon>
        <taxon>eudicotyledons</taxon>
        <taxon>Gunneridae</taxon>
        <taxon>Pentapetalae</taxon>
        <taxon>rosids</taxon>
        <taxon>fabids</taxon>
        <taxon>Fabales</taxon>
        <taxon>Quillajaceae</taxon>
        <taxon>Quillaja</taxon>
    </lineage>
</organism>
<proteinExistence type="predicted"/>
<accession>A0AAD7PYN2</accession>
<evidence type="ECO:0000313" key="2">
    <source>
        <dbReference type="Proteomes" id="UP001163823"/>
    </source>
</evidence>
<sequence>MAVLGPNVISHTEGLDKVQRIVGDLVKLMGSLSYVTVVHSRVVRELQRCMADEVRFEVSLNGMLLVHIQVKSTLIEVAQAADSKVCAKKTKCGQYAISESRVDNEGVLRYQGRVVVPSDLELRKKILEATRYSSYDASWFF</sequence>
<dbReference type="EMBL" id="JARAOO010000004">
    <property type="protein sequence ID" value="KAJ7971615.1"/>
    <property type="molecule type" value="Genomic_DNA"/>
</dbReference>
<dbReference type="Proteomes" id="UP001163823">
    <property type="component" value="Chromosome 4"/>
</dbReference>
<protein>
    <submittedName>
        <fullName evidence="1">DNA/RNA polymerases superfamily protein</fullName>
    </submittedName>
</protein>
<name>A0AAD7PYN2_QUISA</name>